<evidence type="ECO:0000313" key="2">
    <source>
        <dbReference type="EMBL" id="CRH01438.1"/>
    </source>
</evidence>
<reference evidence="2 3" key="1">
    <citation type="submission" date="2015-04" db="EMBL/GenBank/DDBJ databases">
        <authorList>
            <consortium name="Pathogen Informatics"/>
        </authorList>
    </citation>
    <scope>NUCLEOTIDE SEQUENCE [LARGE SCALE GENOMIC DNA]</scope>
    <source>
        <strain evidence="2 3">SGS1</strain>
    </source>
</reference>
<dbReference type="OrthoDB" id="6133115at2759"/>
<dbReference type="GeneID" id="39737566"/>
<dbReference type="InterPro" id="IPR002589">
    <property type="entry name" value="Macro_dom"/>
</dbReference>
<dbReference type="VEuPathDB" id="PlasmoDB:PRELSG_1232200"/>
<dbReference type="EMBL" id="LN835307">
    <property type="protein sequence ID" value="CRH01438.1"/>
    <property type="molecule type" value="Genomic_DNA"/>
</dbReference>
<dbReference type="Gene3D" id="3.40.220.10">
    <property type="entry name" value="Leucine Aminopeptidase, subunit E, domain 1"/>
    <property type="match status" value="1"/>
</dbReference>
<dbReference type="Pfam" id="PF01661">
    <property type="entry name" value="Macro"/>
    <property type="match status" value="1"/>
</dbReference>
<accession>A0A1J1H9Y0</accession>
<dbReference type="RefSeq" id="XP_028534438.1">
    <property type="nucleotide sequence ID" value="XM_028678117.1"/>
</dbReference>
<gene>
    <name evidence="2" type="ORF">PRELSG_1232200</name>
</gene>
<keyword evidence="3" id="KW-1185">Reference proteome</keyword>
<evidence type="ECO:0000313" key="3">
    <source>
        <dbReference type="Proteomes" id="UP000220158"/>
    </source>
</evidence>
<dbReference type="SUPFAM" id="SSF52949">
    <property type="entry name" value="Macro domain-like"/>
    <property type="match status" value="1"/>
</dbReference>
<dbReference type="KEGG" id="prel:PRELSG_1232200"/>
<dbReference type="PANTHER" id="PTHR11106">
    <property type="entry name" value="GANGLIOSIDE INDUCED DIFFERENTIATION ASSOCIATED PROTEIN 2-RELATED"/>
    <property type="match status" value="1"/>
</dbReference>
<evidence type="ECO:0000259" key="1">
    <source>
        <dbReference type="PROSITE" id="PS51154"/>
    </source>
</evidence>
<dbReference type="Proteomes" id="UP000220158">
    <property type="component" value="Chromosome 12"/>
</dbReference>
<organism evidence="2 3">
    <name type="scientific">Plasmodium relictum</name>
    <dbReference type="NCBI Taxonomy" id="85471"/>
    <lineage>
        <taxon>Eukaryota</taxon>
        <taxon>Sar</taxon>
        <taxon>Alveolata</taxon>
        <taxon>Apicomplexa</taxon>
        <taxon>Aconoidasida</taxon>
        <taxon>Haemosporida</taxon>
        <taxon>Plasmodiidae</taxon>
        <taxon>Plasmodium</taxon>
        <taxon>Plasmodium (Haemamoeba)</taxon>
    </lineage>
</organism>
<proteinExistence type="predicted"/>
<dbReference type="AlphaFoldDB" id="A0A1J1H9Y0"/>
<dbReference type="InterPro" id="IPR043472">
    <property type="entry name" value="Macro_dom-like"/>
</dbReference>
<feature type="domain" description="Macro" evidence="1">
    <location>
        <begin position="69"/>
        <end position="262"/>
    </location>
</feature>
<sequence>MFFFKVNKNGMFQYWSNKIFLCNLKTNKKVSIDKLIKNKKIKSHELYRIEDIEILLQEKHHDIIQEYPTVKNVQKILDVNSLPVFKKDENSKNLLNKIVLHFGGDVIINGTNKVFELMKEGNGYDCSSNFLKTCGKALFEDMKKIRENNKGKEMIITKGYNSAYKSIIHVVEPYYNETIKLKKIYEDILLLAKKNNFKTIIFPLLGSGISLFKKHDVVICCLEGIYEFLKIKDNFNSIDKIVLCTITDSYWMLLKDSIPLYLDINIK</sequence>
<dbReference type="PANTHER" id="PTHR11106:SF27">
    <property type="entry name" value="MACRO DOMAIN-CONTAINING PROTEIN"/>
    <property type="match status" value="1"/>
</dbReference>
<protein>
    <submittedName>
        <fullName evidence="2">Appr-1-p processing domain protein, putative</fullName>
    </submittedName>
</protein>
<name>A0A1J1H9Y0_PLARL</name>
<dbReference type="CDD" id="cd02749">
    <property type="entry name" value="Macro_SF"/>
    <property type="match status" value="1"/>
</dbReference>
<dbReference type="PROSITE" id="PS51154">
    <property type="entry name" value="MACRO"/>
    <property type="match status" value="1"/>
</dbReference>